<gene>
    <name evidence="1" type="ORF">QVD17_10130</name>
</gene>
<reference evidence="1" key="1">
    <citation type="journal article" date="2023" name="bioRxiv">
        <title>Improved chromosome-level genome assembly for marigold (Tagetes erecta).</title>
        <authorList>
            <person name="Jiang F."/>
            <person name="Yuan L."/>
            <person name="Wang S."/>
            <person name="Wang H."/>
            <person name="Xu D."/>
            <person name="Wang A."/>
            <person name="Fan W."/>
        </authorList>
    </citation>
    <scope>NUCLEOTIDE SEQUENCE</scope>
    <source>
        <strain evidence="1">WSJ</strain>
        <tissue evidence="1">Leaf</tissue>
    </source>
</reference>
<dbReference type="EMBL" id="JAUHHV010000002">
    <property type="protein sequence ID" value="KAK1433221.1"/>
    <property type="molecule type" value="Genomic_DNA"/>
</dbReference>
<organism evidence="1 2">
    <name type="scientific">Tagetes erecta</name>
    <name type="common">African marigold</name>
    <dbReference type="NCBI Taxonomy" id="13708"/>
    <lineage>
        <taxon>Eukaryota</taxon>
        <taxon>Viridiplantae</taxon>
        <taxon>Streptophyta</taxon>
        <taxon>Embryophyta</taxon>
        <taxon>Tracheophyta</taxon>
        <taxon>Spermatophyta</taxon>
        <taxon>Magnoliopsida</taxon>
        <taxon>eudicotyledons</taxon>
        <taxon>Gunneridae</taxon>
        <taxon>Pentapetalae</taxon>
        <taxon>asterids</taxon>
        <taxon>campanulids</taxon>
        <taxon>Asterales</taxon>
        <taxon>Asteraceae</taxon>
        <taxon>Asteroideae</taxon>
        <taxon>Heliantheae alliance</taxon>
        <taxon>Tageteae</taxon>
        <taxon>Tagetes</taxon>
    </lineage>
</organism>
<proteinExistence type="predicted"/>
<dbReference type="AlphaFoldDB" id="A0AAD8L5X9"/>
<keyword evidence="2" id="KW-1185">Reference proteome</keyword>
<accession>A0AAD8L5X9</accession>
<evidence type="ECO:0000313" key="2">
    <source>
        <dbReference type="Proteomes" id="UP001229421"/>
    </source>
</evidence>
<comment type="caution">
    <text evidence="1">The sequence shown here is derived from an EMBL/GenBank/DDBJ whole genome shotgun (WGS) entry which is preliminary data.</text>
</comment>
<evidence type="ECO:0000313" key="1">
    <source>
        <dbReference type="EMBL" id="KAK1433221.1"/>
    </source>
</evidence>
<protein>
    <submittedName>
        <fullName evidence="1">Uncharacterized protein</fullName>
    </submittedName>
</protein>
<sequence length="88" mass="10322">MYITAVVKYYLLLNVDYKLNAVVMVFVTDERKVIVSNWANSSKKKKKSRVQDSVETQDQVRLPKLKIELTNQHKQQSIFNVMSELGRF</sequence>
<dbReference type="Proteomes" id="UP001229421">
    <property type="component" value="Unassembled WGS sequence"/>
</dbReference>
<name>A0AAD8L5X9_TARER</name>